<dbReference type="STRING" id="1111454.HMPREF1250_0515"/>
<evidence type="ECO:0000313" key="3">
    <source>
        <dbReference type="Proteomes" id="UP000017090"/>
    </source>
</evidence>
<comment type="similarity">
    <text evidence="1">Belongs to the UPF0251 family.</text>
</comment>
<dbReference type="PATRIC" id="fig|1111454.3.peg.629"/>
<dbReference type="InterPro" id="IPR002852">
    <property type="entry name" value="UPF0251"/>
</dbReference>
<dbReference type="EMBL" id="AWXA01000009">
    <property type="protein sequence ID" value="ERT61491.1"/>
    <property type="molecule type" value="Genomic_DNA"/>
</dbReference>
<organism evidence="2 3">
    <name type="scientific">Megasphaera vaginalis</name>
    <name type="common">ex Srinivasan et al. 2021</name>
    <dbReference type="NCBI Taxonomy" id="1111454"/>
    <lineage>
        <taxon>Bacteria</taxon>
        <taxon>Bacillati</taxon>
        <taxon>Bacillota</taxon>
        <taxon>Negativicutes</taxon>
        <taxon>Veillonellales</taxon>
        <taxon>Veillonellaceae</taxon>
        <taxon>Megasphaera</taxon>
    </lineage>
</organism>
<accession>U7UQB4</accession>
<reference evidence="2 3" key="1">
    <citation type="submission" date="2013-09" db="EMBL/GenBank/DDBJ databases">
        <authorList>
            <person name="Durkin A.S."/>
            <person name="Haft D.R."/>
            <person name="McCorrison J."/>
            <person name="Torralba M."/>
            <person name="Gillis M."/>
            <person name="Haft D.H."/>
            <person name="Methe B."/>
            <person name="Sutton G."/>
            <person name="Nelson K.E."/>
        </authorList>
    </citation>
    <scope>NUCLEOTIDE SEQUENCE [LARGE SCALE GENOMIC DNA]</scope>
    <source>
        <strain evidence="2 3">BV3C16-1</strain>
    </source>
</reference>
<comment type="caution">
    <text evidence="2">The sequence shown here is derived from an EMBL/GenBank/DDBJ whole genome shotgun (WGS) entry which is preliminary data.</text>
</comment>
<gene>
    <name evidence="2" type="ORF">HMPREF1250_0515</name>
</gene>
<evidence type="ECO:0000313" key="2">
    <source>
        <dbReference type="EMBL" id="ERT61491.1"/>
    </source>
</evidence>
<name>U7UQB4_9FIRM</name>
<dbReference type="PANTHER" id="PTHR37478:SF2">
    <property type="entry name" value="UPF0251 PROTEIN TK0562"/>
    <property type="match status" value="1"/>
</dbReference>
<evidence type="ECO:0000256" key="1">
    <source>
        <dbReference type="ARBA" id="ARBA00009350"/>
    </source>
</evidence>
<dbReference type="AlphaFoldDB" id="U7UQB4"/>
<dbReference type="PANTHER" id="PTHR37478">
    <property type="match status" value="1"/>
</dbReference>
<dbReference type="Pfam" id="PF02001">
    <property type="entry name" value="DUF134"/>
    <property type="match status" value="1"/>
</dbReference>
<dbReference type="Proteomes" id="UP000017090">
    <property type="component" value="Unassembled WGS sequence"/>
</dbReference>
<proteinExistence type="inferred from homology"/>
<dbReference type="eggNOG" id="COG1342">
    <property type="taxonomic scope" value="Bacteria"/>
</dbReference>
<protein>
    <submittedName>
        <fullName evidence="2">PF02001 family protein</fullName>
    </submittedName>
</protein>
<sequence>MARPSRCRKVCALPQVDEFLPAGEKKMRPTVVMTVDEYEVIRLIDLVGLTQAQCAVQIAVSRTTVTGIYETARRKLADVVIHGKRLLIEGGNIKTCQRAATCRALCCRAALGRAKGDNRNE</sequence>
<dbReference type="OrthoDB" id="280278at2"/>
<dbReference type="RefSeq" id="WP_023053142.1">
    <property type="nucleotide sequence ID" value="NZ_AWXA01000009.1"/>
</dbReference>
<keyword evidence="3" id="KW-1185">Reference proteome</keyword>